<dbReference type="Proteomes" id="UP000321361">
    <property type="component" value="Unassembled WGS sequence"/>
</dbReference>
<evidence type="ECO:0000313" key="7">
    <source>
        <dbReference type="Proteomes" id="UP000321361"/>
    </source>
</evidence>
<dbReference type="RefSeq" id="WP_067483727.1">
    <property type="nucleotide sequence ID" value="NZ_BJUG01000001.1"/>
</dbReference>
<organism evidence="5 6">
    <name type="scientific">Enterococcus thailandicus</name>
    <dbReference type="NCBI Taxonomy" id="417368"/>
    <lineage>
        <taxon>Bacteria</taxon>
        <taxon>Bacillati</taxon>
        <taxon>Bacillota</taxon>
        <taxon>Bacilli</taxon>
        <taxon>Lactobacillales</taxon>
        <taxon>Enterococcaceae</taxon>
        <taxon>Enterococcus</taxon>
    </lineage>
</organism>
<dbReference type="GO" id="GO:0004081">
    <property type="term" value="F:bis(5'-nucleosyl)-tetraphosphatase (asymmetrical) activity"/>
    <property type="evidence" value="ECO:0007669"/>
    <property type="project" value="TreeGrafter"/>
</dbReference>
<dbReference type="GO" id="GO:0006754">
    <property type="term" value="P:ATP biosynthetic process"/>
    <property type="evidence" value="ECO:0007669"/>
    <property type="project" value="TreeGrafter"/>
</dbReference>
<dbReference type="EMBL" id="BJUG01000001">
    <property type="protein sequence ID" value="GEK35838.1"/>
    <property type="molecule type" value="Genomic_DNA"/>
</dbReference>
<dbReference type="SUPFAM" id="SSF55811">
    <property type="entry name" value="Nudix"/>
    <property type="match status" value="1"/>
</dbReference>
<dbReference type="Gene3D" id="3.90.79.10">
    <property type="entry name" value="Nucleoside Triphosphate Pyrophosphohydrolase"/>
    <property type="match status" value="1"/>
</dbReference>
<evidence type="ECO:0000313" key="5">
    <source>
        <dbReference type="EMBL" id="OAQ55335.1"/>
    </source>
</evidence>
<dbReference type="InterPro" id="IPR020476">
    <property type="entry name" value="Nudix_hydrolase"/>
</dbReference>
<dbReference type="AlphaFoldDB" id="A0A179EQ17"/>
<evidence type="ECO:0000313" key="6">
    <source>
        <dbReference type="Proteomes" id="UP000078516"/>
    </source>
</evidence>
<dbReference type="InterPro" id="IPR015797">
    <property type="entry name" value="NUDIX_hydrolase-like_dom_sf"/>
</dbReference>
<dbReference type="EMBL" id="LWMN01000013">
    <property type="protein sequence ID" value="OAQ55335.1"/>
    <property type="molecule type" value="Genomic_DNA"/>
</dbReference>
<keyword evidence="6" id="KW-1185">Reference proteome</keyword>
<evidence type="ECO:0000313" key="4">
    <source>
        <dbReference type="EMBL" id="GEK35838.1"/>
    </source>
</evidence>
<dbReference type="PROSITE" id="PS51462">
    <property type="entry name" value="NUDIX"/>
    <property type="match status" value="1"/>
</dbReference>
<dbReference type="PANTHER" id="PTHR21340:SF0">
    <property type="entry name" value="BIS(5'-NUCLEOSYL)-TETRAPHOSPHATASE [ASYMMETRICAL]"/>
    <property type="match status" value="1"/>
</dbReference>
<dbReference type="Pfam" id="PF00293">
    <property type="entry name" value="NUDIX"/>
    <property type="match status" value="1"/>
</dbReference>
<comment type="similarity">
    <text evidence="2">Belongs to the Nudix hydrolase family.</text>
</comment>
<accession>A0A179EQ17</accession>
<proteinExistence type="inferred from homology"/>
<evidence type="ECO:0000256" key="2">
    <source>
        <dbReference type="RuleBase" id="RU003476"/>
    </source>
</evidence>
<reference evidence="4 7" key="2">
    <citation type="submission" date="2019-07" db="EMBL/GenBank/DDBJ databases">
        <title>Whole genome shotgun sequence of Enterococcus thailandicus NBRC 101867.</title>
        <authorList>
            <person name="Hosoyama A."/>
            <person name="Uohara A."/>
            <person name="Ohji S."/>
            <person name="Ichikawa N."/>
        </authorList>
    </citation>
    <scope>NUCLEOTIDE SEQUENCE [LARGE SCALE GENOMIC DNA]</scope>
    <source>
        <strain evidence="4 7">NBRC 101867</strain>
    </source>
</reference>
<name>A0A179EQ17_ENTTH</name>
<dbReference type="OrthoDB" id="9816040at2"/>
<dbReference type="Proteomes" id="UP000078516">
    <property type="component" value="Unassembled WGS sequence"/>
</dbReference>
<sequence>MDYPVFGEKKQSASYQTRYAAYIIVEKETEIALVEAPNGAFFLPGGEIEGQETKEEAIAREMIEELGITVVIDCFLGQADEYFYSNYRATYYYNPGYFYVAKSWEKIGEPTETTNRIWWVTPADAIVKLKRGSHQWAVKKWLEDKYKVEQEIETKN</sequence>
<reference evidence="5 6" key="1">
    <citation type="submission" date="2016-04" db="EMBL/GenBank/DDBJ databases">
        <title>Draft genome of an Enterococcus thailandicus strain isolated from bovine feces.</title>
        <authorList>
            <person name="Beukers A.G."/>
            <person name="Zaheer R."/>
            <person name="Goji N."/>
            <person name="Cook S.R."/>
            <person name="Amoako K."/>
            <person name="Chaves A.V."/>
            <person name="Ward M.P."/>
            <person name="Mcallister T.A."/>
        </authorList>
    </citation>
    <scope>NUCLEOTIDE SEQUENCE [LARGE SCALE GENOMIC DNA]</scope>
    <source>
        <strain evidence="5 6">F0711D 46</strain>
    </source>
</reference>
<gene>
    <name evidence="5" type="ORF">A6E74_07510</name>
    <name evidence="4" type="ORF">ETH01_01250</name>
</gene>
<evidence type="ECO:0000259" key="3">
    <source>
        <dbReference type="PROSITE" id="PS51462"/>
    </source>
</evidence>
<dbReference type="PATRIC" id="fig|417368.6.peg.2002"/>
<feature type="domain" description="Nudix hydrolase" evidence="3">
    <location>
        <begin position="14"/>
        <end position="144"/>
    </location>
</feature>
<protein>
    <submittedName>
        <fullName evidence="5">NUDIX hydrolase</fullName>
    </submittedName>
</protein>
<keyword evidence="1 2" id="KW-0378">Hydrolase</keyword>
<dbReference type="InterPro" id="IPR020084">
    <property type="entry name" value="NUDIX_hydrolase_CS"/>
</dbReference>
<comment type="caution">
    <text evidence="5">The sequence shown here is derived from an EMBL/GenBank/DDBJ whole genome shotgun (WGS) entry which is preliminary data.</text>
</comment>
<dbReference type="PANTHER" id="PTHR21340">
    <property type="entry name" value="DIADENOSINE 5,5-P1,P4-TETRAPHOSPHATE PYROPHOSPHOHYDROLASE MUTT"/>
    <property type="match status" value="1"/>
</dbReference>
<dbReference type="InterPro" id="IPR000086">
    <property type="entry name" value="NUDIX_hydrolase_dom"/>
</dbReference>
<dbReference type="PRINTS" id="PR00502">
    <property type="entry name" value="NUDIXFAMILY"/>
</dbReference>
<dbReference type="GO" id="GO:0006167">
    <property type="term" value="P:AMP biosynthetic process"/>
    <property type="evidence" value="ECO:0007669"/>
    <property type="project" value="TreeGrafter"/>
</dbReference>
<dbReference type="PROSITE" id="PS00893">
    <property type="entry name" value="NUDIX_BOX"/>
    <property type="match status" value="1"/>
</dbReference>
<dbReference type="InterPro" id="IPR051325">
    <property type="entry name" value="Nudix_hydrolase_domain"/>
</dbReference>
<dbReference type="CDD" id="cd04684">
    <property type="entry name" value="NUDIX_Hydrolase"/>
    <property type="match status" value="1"/>
</dbReference>
<evidence type="ECO:0000256" key="1">
    <source>
        <dbReference type="ARBA" id="ARBA00022801"/>
    </source>
</evidence>